<proteinExistence type="predicted"/>
<keyword evidence="2 3" id="KW-0040">ANK repeat</keyword>
<dbReference type="PANTHER" id="PTHR24198">
    <property type="entry name" value="ANKYRIN REPEAT AND PROTEIN KINASE DOMAIN-CONTAINING PROTEIN"/>
    <property type="match status" value="1"/>
</dbReference>
<evidence type="ECO:0000256" key="4">
    <source>
        <dbReference type="SAM" id="MobiDB-lite"/>
    </source>
</evidence>
<evidence type="ECO:0000256" key="1">
    <source>
        <dbReference type="ARBA" id="ARBA00022737"/>
    </source>
</evidence>
<name>A0A836C398_9CHLO</name>
<feature type="region of interest" description="Disordered" evidence="4">
    <location>
        <begin position="119"/>
        <end position="142"/>
    </location>
</feature>
<feature type="compositionally biased region" description="Polar residues" evidence="4">
    <location>
        <begin position="120"/>
        <end position="137"/>
    </location>
</feature>
<dbReference type="OrthoDB" id="550145at2759"/>
<dbReference type="PANTHER" id="PTHR24198:SF165">
    <property type="entry name" value="ANKYRIN REPEAT-CONTAINING PROTEIN-RELATED"/>
    <property type="match status" value="1"/>
</dbReference>
<feature type="compositionally biased region" description="Basic and acidic residues" evidence="4">
    <location>
        <begin position="464"/>
        <end position="475"/>
    </location>
</feature>
<dbReference type="Gene3D" id="1.25.40.20">
    <property type="entry name" value="Ankyrin repeat-containing domain"/>
    <property type="match status" value="2"/>
</dbReference>
<gene>
    <name evidence="5" type="ORF">HYH03_004609</name>
</gene>
<evidence type="ECO:0000313" key="5">
    <source>
        <dbReference type="EMBL" id="KAG2497454.1"/>
    </source>
</evidence>
<dbReference type="AlphaFoldDB" id="A0A836C398"/>
<feature type="compositionally biased region" description="Low complexity" evidence="4">
    <location>
        <begin position="350"/>
        <end position="390"/>
    </location>
</feature>
<feature type="region of interest" description="Disordered" evidence="4">
    <location>
        <begin position="316"/>
        <end position="415"/>
    </location>
</feature>
<keyword evidence="1" id="KW-0677">Repeat</keyword>
<dbReference type="EMBL" id="JAEHOE010000014">
    <property type="protein sequence ID" value="KAG2497454.1"/>
    <property type="molecule type" value="Genomic_DNA"/>
</dbReference>
<sequence length="574" mass="60243">MGSEASRLAREDIRRGPHEVAAKLQARAADPNKCLLFSEDCGPLPRGSKVTPLGYAILSGDIALLDVLLIHGADPNKRVGLPHRFNFTPLQLAAALGQAETVRRLLTTGCVDANAKLQMKTGTTSPPNEPQPTSQPTAALRPQQGVLVPSDFTYTRAGDTALHMAVDCHPEDGGCEVIHTLIDYRGTDLNARSQKQRTPLYKACRGRHHMMASLLASHLRCDVNAGGPIFAAIAAESPSLVQLLVNAGADVRASVVNERGRTPLRYAMTRSSLFFTSRADVIQKLIRAGAEVEPGMLDHARQNNWQRVARVLQETRAEPGRPMPSAPPVRAVRASAVSGPPPPPPPQSTLSRARPAAAAELQRALDEATAASPRARSSASAPSLRPSEAPVSPSRGGQGGAPAADGEEDAVGGRPPRVHPAAAFLAGGVAKKLMGRGFWPVAILAAAVLYGRHLASEVAQGGFERTRERLPERARQRTAAAAAPATQAAGASSAGAAAGAGSSCGGGGGGEAHEQEGMCCICMCSKATRGFLHGDVVHVCVCEDCEEELQRRGQLKGCPICRKPFRAVLKAVTT</sequence>
<keyword evidence="6" id="KW-1185">Reference proteome</keyword>
<evidence type="ECO:0000256" key="3">
    <source>
        <dbReference type="PROSITE-ProRule" id="PRU00023"/>
    </source>
</evidence>
<dbReference type="InterPro" id="IPR036770">
    <property type="entry name" value="Ankyrin_rpt-contain_sf"/>
</dbReference>
<dbReference type="PROSITE" id="PS50088">
    <property type="entry name" value="ANK_REPEAT"/>
    <property type="match status" value="1"/>
</dbReference>
<dbReference type="Pfam" id="PF13920">
    <property type="entry name" value="zf-C3HC4_3"/>
    <property type="match status" value="1"/>
</dbReference>
<dbReference type="SUPFAM" id="SSF48403">
    <property type="entry name" value="Ankyrin repeat"/>
    <property type="match status" value="1"/>
</dbReference>
<evidence type="ECO:0000256" key="2">
    <source>
        <dbReference type="ARBA" id="ARBA00023043"/>
    </source>
</evidence>
<dbReference type="InterPro" id="IPR013083">
    <property type="entry name" value="Znf_RING/FYVE/PHD"/>
</dbReference>
<feature type="repeat" description="ANK" evidence="3">
    <location>
        <begin position="48"/>
        <end position="80"/>
    </location>
</feature>
<dbReference type="Pfam" id="PF12796">
    <property type="entry name" value="Ank_2"/>
    <property type="match status" value="1"/>
</dbReference>
<dbReference type="Gene3D" id="3.30.40.10">
    <property type="entry name" value="Zinc/RING finger domain, C3HC4 (zinc finger)"/>
    <property type="match status" value="1"/>
</dbReference>
<dbReference type="Proteomes" id="UP000612055">
    <property type="component" value="Unassembled WGS sequence"/>
</dbReference>
<dbReference type="SMART" id="SM00248">
    <property type="entry name" value="ANK"/>
    <property type="match status" value="6"/>
</dbReference>
<protein>
    <submittedName>
        <fullName evidence="5">Uncharacterized protein</fullName>
    </submittedName>
</protein>
<evidence type="ECO:0000313" key="6">
    <source>
        <dbReference type="Proteomes" id="UP000612055"/>
    </source>
</evidence>
<accession>A0A836C398</accession>
<feature type="region of interest" description="Disordered" evidence="4">
    <location>
        <begin position="460"/>
        <end position="487"/>
    </location>
</feature>
<reference evidence="5" key="1">
    <citation type="journal article" date="2020" name="bioRxiv">
        <title>Comparative genomics of Chlamydomonas.</title>
        <authorList>
            <person name="Craig R.J."/>
            <person name="Hasan A.R."/>
            <person name="Ness R.W."/>
            <person name="Keightley P.D."/>
        </authorList>
    </citation>
    <scope>NUCLEOTIDE SEQUENCE</scope>
    <source>
        <strain evidence="5">CCAP 11/70</strain>
    </source>
</reference>
<comment type="caution">
    <text evidence="5">The sequence shown here is derived from an EMBL/GenBank/DDBJ whole genome shotgun (WGS) entry which is preliminary data.</text>
</comment>
<organism evidence="5 6">
    <name type="scientific">Edaphochlamys debaryana</name>
    <dbReference type="NCBI Taxonomy" id="47281"/>
    <lineage>
        <taxon>Eukaryota</taxon>
        <taxon>Viridiplantae</taxon>
        <taxon>Chlorophyta</taxon>
        <taxon>core chlorophytes</taxon>
        <taxon>Chlorophyceae</taxon>
        <taxon>CS clade</taxon>
        <taxon>Chlamydomonadales</taxon>
        <taxon>Chlamydomonadales incertae sedis</taxon>
        <taxon>Edaphochlamys</taxon>
    </lineage>
</organism>
<dbReference type="Pfam" id="PF00023">
    <property type="entry name" value="Ank"/>
    <property type="match status" value="1"/>
</dbReference>
<dbReference type="PROSITE" id="PS50297">
    <property type="entry name" value="ANK_REP_REGION"/>
    <property type="match status" value="1"/>
</dbReference>
<feature type="compositionally biased region" description="Low complexity" evidence="4">
    <location>
        <begin position="328"/>
        <end position="338"/>
    </location>
</feature>
<dbReference type="InterPro" id="IPR002110">
    <property type="entry name" value="Ankyrin_rpt"/>
</dbReference>